<feature type="compositionally biased region" description="Low complexity" evidence="1">
    <location>
        <begin position="93"/>
        <end position="103"/>
    </location>
</feature>
<feature type="region of interest" description="Disordered" evidence="1">
    <location>
        <begin position="93"/>
        <end position="122"/>
    </location>
</feature>
<reference evidence="2" key="2">
    <citation type="submission" date="2023-06" db="EMBL/GenBank/DDBJ databases">
        <authorList>
            <consortium name="Lawrence Berkeley National Laboratory"/>
            <person name="Haridas S."/>
            <person name="Hensen N."/>
            <person name="Bonometti L."/>
            <person name="Westerberg I."/>
            <person name="Brannstrom I.O."/>
            <person name="Guillou S."/>
            <person name="Cros-Aarteil S."/>
            <person name="Calhoun S."/>
            <person name="Kuo A."/>
            <person name="Mondo S."/>
            <person name="Pangilinan J."/>
            <person name="Riley R."/>
            <person name="Labutti K."/>
            <person name="Andreopoulos B."/>
            <person name="Lipzen A."/>
            <person name="Chen C."/>
            <person name="Yanf M."/>
            <person name="Daum C."/>
            <person name="Ng V."/>
            <person name="Clum A."/>
            <person name="Steindorff A."/>
            <person name="Ohm R."/>
            <person name="Martin F."/>
            <person name="Silar P."/>
            <person name="Natvig D."/>
            <person name="Lalanne C."/>
            <person name="Gautier V."/>
            <person name="Ament-Velasquez S.L."/>
            <person name="Kruys A."/>
            <person name="Hutchinson M.I."/>
            <person name="Powell A.J."/>
            <person name="Barry K."/>
            <person name="Miller A.N."/>
            <person name="Grigoriev I.V."/>
            <person name="Debuchy R."/>
            <person name="Gladieux P."/>
            <person name="Thoren M.H."/>
            <person name="Johannesson H."/>
        </authorList>
    </citation>
    <scope>NUCLEOTIDE SEQUENCE</scope>
    <source>
        <strain evidence="2">CBS 118394</strain>
    </source>
</reference>
<accession>A0AAE0HXQ4</accession>
<evidence type="ECO:0000313" key="3">
    <source>
        <dbReference type="Proteomes" id="UP001283341"/>
    </source>
</evidence>
<feature type="region of interest" description="Disordered" evidence="1">
    <location>
        <begin position="1"/>
        <end position="25"/>
    </location>
</feature>
<proteinExistence type="predicted"/>
<organism evidence="2 3">
    <name type="scientific">Apodospora peruviana</name>
    <dbReference type="NCBI Taxonomy" id="516989"/>
    <lineage>
        <taxon>Eukaryota</taxon>
        <taxon>Fungi</taxon>
        <taxon>Dikarya</taxon>
        <taxon>Ascomycota</taxon>
        <taxon>Pezizomycotina</taxon>
        <taxon>Sordariomycetes</taxon>
        <taxon>Sordariomycetidae</taxon>
        <taxon>Sordariales</taxon>
        <taxon>Lasiosphaeriaceae</taxon>
        <taxon>Apodospora</taxon>
    </lineage>
</organism>
<evidence type="ECO:0000256" key="1">
    <source>
        <dbReference type="SAM" id="MobiDB-lite"/>
    </source>
</evidence>
<protein>
    <submittedName>
        <fullName evidence="2">Uncharacterized protein</fullName>
    </submittedName>
</protein>
<comment type="caution">
    <text evidence="2">The sequence shown here is derived from an EMBL/GenBank/DDBJ whole genome shotgun (WGS) entry which is preliminary data.</text>
</comment>
<evidence type="ECO:0000313" key="2">
    <source>
        <dbReference type="EMBL" id="KAK3314785.1"/>
    </source>
</evidence>
<reference evidence="2" key="1">
    <citation type="journal article" date="2023" name="Mol. Phylogenet. Evol.">
        <title>Genome-scale phylogeny and comparative genomics of the fungal order Sordariales.</title>
        <authorList>
            <person name="Hensen N."/>
            <person name="Bonometti L."/>
            <person name="Westerberg I."/>
            <person name="Brannstrom I.O."/>
            <person name="Guillou S."/>
            <person name="Cros-Aarteil S."/>
            <person name="Calhoun S."/>
            <person name="Haridas S."/>
            <person name="Kuo A."/>
            <person name="Mondo S."/>
            <person name="Pangilinan J."/>
            <person name="Riley R."/>
            <person name="LaButti K."/>
            <person name="Andreopoulos B."/>
            <person name="Lipzen A."/>
            <person name="Chen C."/>
            <person name="Yan M."/>
            <person name="Daum C."/>
            <person name="Ng V."/>
            <person name="Clum A."/>
            <person name="Steindorff A."/>
            <person name="Ohm R.A."/>
            <person name="Martin F."/>
            <person name="Silar P."/>
            <person name="Natvig D.O."/>
            <person name="Lalanne C."/>
            <person name="Gautier V."/>
            <person name="Ament-Velasquez S.L."/>
            <person name="Kruys A."/>
            <person name="Hutchinson M.I."/>
            <person name="Powell A.J."/>
            <person name="Barry K."/>
            <person name="Miller A.N."/>
            <person name="Grigoriev I.V."/>
            <person name="Debuchy R."/>
            <person name="Gladieux P."/>
            <person name="Hiltunen Thoren M."/>
            <person name="Johannesson H."/>
        </authorList>
    </citation>
    <scope>NUCLEOTIDE SEQUENCE</scope>
    <source>
        <strain evidence="2">CBS 118394</strain>
    </source>
</reference>
<dbReference type="Proteomes" id="UP001283341">
    <property type="component" value="Unassembled WGS sequence"/>
</dbReference>
<gene>
    <name evidence="2" type="ORF">B0H66DRAFT_535675</name>
</gene>
<feature type="compositionally biased region" description="Polar residues" evidence="1">
    <location>
        <begin position="110"/>
        <end position="120"/>
    </location>
</feature>
<dbReference type="AlphaFoldDB" id="A0AAE0HXQ4"/>
<feature type="compositionally biased region" description="Basic residues" evidence="1">
    <location>
        <begin position="1"/>
        <end position="14"/>
    </location>
</feature>
<name>A0AAE0HXQ4_9PEZI</name>
<dbReference type="EMBL" id="JAUEDM010000006">
    <property type="protein sequence ID" value="KAK3314785.1"/>
    <property type="molecule type" value="Genomic_DNA"/>
</dbReference>
<sequence>MDNIQKHFHAHKTSVSHLPGKDGNQSDERVLIVASLWPESAERRENKEKIGTLVLRFWVKVGHGSCPASHVTVPPLTECYSRTNNTSSYAHPTATPAPVAQVPDQDKRCNNPSSVRTSPSGKAWTRLTQRLLPSWPSKSHMMFTIHPSAGWNASVSLHSVLACYRVCEYSTYIPAARGETTLETHCRVTHNGTLDKQANIQALPPLDIPIANHRWTADLGLQYLQMDPDPNHHQPSTWSLVEPSRAVATLYPLIMR</sequence>
<keyword evidence="3" id="KW-1185">Reference proteome</keyword>